<feature type="domain" description="ABC3 transporter permease C-terminal" evidence="8">
    <location>
        <begin position="271"/>
        <end position="391"/>
    </location>
</feature>
<feature type="transmembrane region" description="Helical" evidence="7">
    <location>
        <begin position="320"/>
        <end position="341"/>
    </location>
</feature>
<comment type="caution">
    <text evidence="10">The sequence shown here is derived from an EMBL/GenBank/DDBJ whole genome shotgun (WGS) entry which is preliminary data.</text>
</comment>
<feature type="domain" description="MacB-like periplasmic core" evidence="9">
    <location>
        <begin position="26"/>
        <end position="243"/>
    </location>
</feature>
<comment type="similarity">
    <text evidence="6">Belongs to the ABC-4 integral membrane protein family.</text>
</comment>
<evidence type="ECO:0008006" key="12">
    <source>
        <dbReference type="Google" id="ProtNLM"/>
    </source>
</evidence>
<keyword evidence="5 7" id="KW-0472">Membrane</keyword>
<dbReference type="InterPro" id="IPR050250">
    <property type="entry name" value="Macrolide_Exporter_MacB"/>
</dbReference>
<evidence type="ECO:0000256" key="2">
    <source>
        <dbReference type="ARBA" id="ARBA00022475"/>
    </source>
</evidence>
<protein>
    <recommendedName>
        <fullName evidence="12">ABC3 transporter permease protein domain-containing protein</fullName>
    </recommendedName>
</protein>
<evidence type="ECO:0000256" key="1">
    <source>
        <dbReference type="ARBA" id="ARBA00004651"/>
    </source>
</evidence>
<evidence type="ECO:0000256" key="7">
    <source>
        <dbReference type="SAM" id="Phobius"/>
    </source>
</evidence>
<dbReference type="Pfam" id="PF02687">
    <property type="entry name" value="FtsX"/>
    <property type="match status" value="1"/>
</dbReference>
<reference evidence="10 11" key="1">
    <citation type="submission" date="2017-07" db="EMBL/GenBank/DDBJ databases">
        <title>Isolation and whole genome analysis of endospore-forming bacteria from heroin.</title>
        <authorList>
            <person name="Kalinowski J."/>
            <person name="Ahrens B."/>
            <person name="Al-Dilaimi A."/>
            <person name="Winkler A."/>
            <person name="Wibberg D."/>
            <person name="Schleenbecker U."/>
            <person name="Ruckert C."/>
            <person name="Wolfel R."/>
            <person name="Grass G."/>
        </authorList>
    </citation>
    <scope>NUCLEOTIDE SEQUENCE [LARGE SCALE GENOMIC DNA]</scope>
    <source>
        <strain evidence="10 11">7509</strain>
    </source>
</reference>
<dbReference type="InterPro" id="IPR003838">
    <property type="entry name" value="ABC3_permease_C"/>
</dbReference>
<proteinExistence type="inferred from homology"/>
<dbReference type="RefSeq" id="WP_095270662.1">
    <property type="nucleotide sequence ID" value="NZ_JBIVTN010000005.1"/>
</dbReference>
<gene>
    <name evidence="10" type="ORF">CHI12_11170</name>
</gene>
<feature type="transmembrane region" description="Helical" evidence="7">
    <location>
        <begin position="27"/>
        <end position="47"/>
    </location>
</feature>
<dbReference type="GO" id="GO:0005886">
    <property type="term" value="C:plasma membrane"/>
    <property type="evidence" value="ECO:0007669"/>
    <property type="project" value="UniProtKB-SubCell"/>
</dbReference>
<evidence type="ECO:0000256" key="3">
    <source>
        <dbReference type="ARBA" id="ARBA00022692"/>
    </source>
</evidence>
<organism evidence="10 11">
    <name type="scientific">Terribacillus saccharophilus</name>
    <dbReference type="NCBI Taxonomy" id="361277"/>
    <lineage>
        <taxon>Bacteria</taxon>
        <taxon>Bacillati</taxon>
        <taxon>Bacillota</taxon>
        <taxon>Bacilli</taxon>
        <taxon>Bacillales</taxon>
        <taxon>Bacillaceae</taxon>
        <taxon>Terribacillus</taxon>
    </lineage>
</organism>
<sequence>MRRISMRLNDLLKIGSKNFFRHGFKTVGAIVIITVGIIVYILLYGFFSGIQSSMNETVTENENLTYIEVTHSSQGNVDYEDADSLKRMDGVDTAFPKVTALVGLENDELKQTTTLLGVPEEAVPFYSRSELKFDDNKEIILNHSIDGIEANDKLNMSYTVKIKEGEGVRENQPILIKGTYEQPQLINYPNDVSLAPMELVLEVNAAFHQLSVEDYMQTNPPEMITVIAEDVEQVVNVAQQIEEAGFETNYSLKSSQGIPSVAKFIIIIGAIIVFIMLSFAAISISSIMSQSLKSRYKEIGIMKALGFRNGDVHKILSAEVILIGLTSYIAAIFIGASIIYAVNYYIGSKQELEVLSVDFGVFQVLSSFILVILVSLGASFRSITKAARLEPAEILRRE</sequence>
<dbReference type="InterPro" id="IPR025857">
    <property type="entry name" value="MacB_PCD"/>
</dbReference>
<evidence type="ECO:0000259" key="8">
    <source>
        <dbReference type="Pfam" id="PF02687"/>
    </source>
</evidence>
<dbReference type="GO" id="GO:0022857">
    <property type="term" value="F:transmembrane transporter activity"/>
    <property type="evidence" value="ECO:0007669"/>
    <property type="project" value="TreeGrafter"/>
</dbReference>
<evidence type="ECO:0000256" key="5">
    <source>
        <dbReference type="ARBA" id="ARBA00023136"/>
    </source>
</evidence>
<dbReference type="Proteomes" id="UP000216475">
    <property type="component" value="Unassembled WGS sequence"/>
</dbReference>
<comment type="subcellular location">
    <subcellularLocation>
        <location evidence="1">Cell membrane</location>
        <topology evidence="1">Multi-pass membrane protein</topology>
    </subcellularLocation>
</comment>
<name>A0A268HC66_9BACI</name>
<dbReference type="Pfam" id="PF12704">
    <property type="entry name" value="MacB_PCD"/>
    <property type="match status" value="1"/>
</dbReference>
<evidence type="ECO:0000256" key="4">
    <source>
        <dbReference type="ARBA" id="ARBA00022989"/>
    </source>
</evidence>
<dbReference type="EMBL" id="NPBH01000048">
    <property type="protein sequence ID" value="PAE07459.1"/>
    <property type="molecule type" value="Genomic_DNA"/>
</dbReference>
<evidence type="ECO:0000313" key="10">
    <source>
        <dbReference type="EMBL" id="PAE07459.1"/>
    </source>
</evidence>
<keyword evidence="4 7" id="KW-1133">Transmembrane helix</keyword>
<evidence type="ECO:0000259" key="9">
    <source>
        <dbReference type="Pfam" id="PF12704"/>
    </source>
</evidence>
<dbReference type="PANTHER" id="PTHR30572:SF4">
    <property type="entry name" value="ABC TRANSPORTER PERMEASE YTRF"/>
    <property type="match status" value="1"/>
</dbReference>
<dbReference type="PANTHER" id="PTHR30572">
    <property type="entry name" value="MEMBRANE COMPONENT OF TRANSPORTER-RELATED"/>
    <property type="match status" value="1"/>
</dbReference>
<feature type="transmembrane region" description="Helical" evidence="7">
    <location>
        <begin position="264"/>
        <end position="287"/>
    </location>
</feature>
<evidence type="ECO:0000313" key="11">
    <source>
        <dbReference type="Proteomes" id="UP000216475"/>
    </source>
</evidence>
<evidence type="ECO:0000256" key="6">
    <source>
        <dbReference type="ARBA" id="ARBA00038076"/>
    </source>
</evidence>
<dbReference type="AlphaFoldDB" id="A0A268HC66"/>
<accession>A0A268HC66</accession>
<keyword evidence="2" id="KW-1003">Cell membrane</keyword>
<keyword evidence="3 7" id="KW-0812">Transmembrane</keyword>
<feature type="transmembrane region" description="Helical" evidence="7">
    <location>
        <begin position="361"/>
        <end position="380"/>
    </location>
</feature>